<protein>
    <submittedName>
        <fullName evidence="1">Uncharacterized protein</fullName>
    </submittedName>
</protein>
<organism evidence="1">
    <name type="scientific">Medicago truncatula</name>
    <name type="common">Barrel medic</name>
    <name type="synonym">Medicago tribuloides</name>
    <dbReference type="NCBI Taxonomy" id="3880"/>
    <lineage>
        <taxon>Eukaryota</taxon>
        <taxon>Viridiplantae</taxon>
        <taxon>Streptophyta</taxon>
        <taxon>Embryophyta</taxon>
        <taxon>Tracheophyta</taxon>
        <taxon>Spermatophyta</taxon>
        <taxon>Magnoliopsida</taxon>
        <taxon>eudicotyledons</taxon>
        <taxon>Gunneridae</taxon>
        <taxon>Pentapetalae</taxon>
        <taxon>rosids</taxon>
        <taxon>fabids</taxon>
        <taxon>Fabales</taxon>
        <taxon>Fabaceae</taxon>
        <taxon>Papilionoideae</taxon>
        <taxon>50 kb inversion clade</taxon>
        <taxon>NPAAA clade</taxon>
        <taxon>Hologalegina</taxon>
        <taxon>IRL clade</taxon>
        <taxon>Trifolieae</taxon>
        <taxon>Medicago</taxon>
    </lineage>
</organism>
<evidence type="ECO:0000313" key="1">
    <source>
        <dbReference type="EMBL" id="ACJ83420.1"/>
    </source>
</evidence>
<accession>B7FFK7</accession>
<dbReference type="EMBL" id="BT050751">
    <property type="protein sequence ID" value="ACJ83420.1"/>
    <property type="molecule type" value="mRNA"/>
</dbReference>
<name>B7FFK7_MEDTR</name>
<proteinExistence type="evidence at transcript level"/>
<sequence>MKSTYIFGCTLGELVWKLGQIWFTVFLKVILEEVLAKRMTTMTLTNHLKMIRIRMIGEDRKTHLQKVTSILPQKARNPII</sequence>
<dbReference type="AlphaFoldDB" id="B7FFK7"/>
<reference evidence="1" key="1">
    <citation type="submission" date="2008-12" db="EMBL/GenBank/DDBJ databases">
        <title>Medicago truncatula full length cdna cloning project.</title>
        <authorList>
            <person name="Moskal W."/>
            <person name="Chan A."/>
            <person name="Cheung F."/>
            <person name="Xiao Y."/>
            <person name="Town C.D."/>
        </authorList>
    </citation>
    <scope>NUCLEOTIDE SEQUENCE</scope>
</reference>